<dbReference type="RefSeq" id="WP_179456551.1">
    <property type="nucleotide sequence ID" value="NZ_BAAAPX010000001.1"/>
</dbReference>
<feature type="domain" description="NodB homology" evidence="1">
    <location>
        <begin position="29"/>
        <end position="213"/>
    </location>
</feature>
<comment type="caution">
    <text evidence="2">The sequence shown here is derived from an EMBL/GenBank/DDBJ whole genome shotgun (WGS) entry which is preliminary data.</text>
</comment>
<evidence type="ECO:0000313" key="2">
    <source>
        <dbReference type="EMBL" id="NYD74632.1"/>
    </source>
</evidence>
<dbReference type="PANTHER" id="PTHR10587">
    <property type="entry name" value="GLYCOSYL TRANSFERASE-RELATED"/>
    <property type="match status" value="1"/>
</dbReference>
<dbReference type="SUPFAM" id="SSF88713">
    <property type="entry name" value="Glycoside hydrolase/deacetylase"/>
    <property type="match status" value="1"/>
</dbReference>
<dbReference type="CDD" id="cd10917">
    <property type="entry name" value="CE4_NodB_like_6s_7s"/>
    <property type="match status" value="1"/>
</dbReference>
<accession>A0A852T1B8</accession>
<organism evidence="2 3">
    <name type="scientific">Leifsonia soli</name>
    <dbReference type="NCBI Taxonomy" id="582665"/>
    <lineage>
        <taxon>Bacteria</taxon>
        <taxon>Bacillati</taxon>
        <taxon>Actinomycetota</taxon>
        <taxon>Actinomycetes</taxon>
        <taxon>Micrococcales</taxon>
        <taxon>Microbacteriaceae</taxon>
        <taxon>Leifsonia</taxon>
    </lineage>
</organism>
<evidence type="ECO:0000313" key="3">
    <source>
        <dbReference type="Proteomes" id="UP000589620"/>
    </source>
</evidence>
<keyword evidence="3" id="KW-1185">Reference proteome</keyword>
<name>A0A852T1B8_9MICO</name>
<dbReference type="PROSITE" id="PS51677">
    <property type="entry name" value="NODB"/>
    <property type="match status" value="1"/>
</dbReference>
<protein>
    <submittedName>
        <fullName evidence="2">Peptidoglycan/xylan/chitin deacetylase (PgdA/CDA1 family)</fullName>
    </submittedName>
</protein>
<evidence type="ECO:0000259" key="1">
    <source>
        <dbReference type="PROSITE" id="PS51677"/>
    </source>
</evidence>
<dbReference type="GO" id="GO:0016810">
    <property type="term" value="F:hydrolase activity, acting on carbon-nitrogen (but not peptide) bonds"/>
    <property type="evidence" value="ECO:0007669"/>
    <property type="project" value="InterPro"/>
</dbReference>
<dbReference type="InterPro" id="IPR011330">
    <property type="entry name" value="Glyco_hydro/deAcase_b/a-brl"/>
</dbReference>
<dbReference type="InterPro" id="IPR002509">
    <property type="entry name" value="NODB_dom"/>
</dbReference>
<dbReference type="Pfam" id="PF01522">
    <property type="entry name" value="Polysacc_deac_1"/>
    <property type="match status" value="1"/>
</dbReference>
<dbReference type="EMBL" id="JACCBJ010000001">
    <property type="protein sequence ID" value="NYD74632.1"/>
    <property type="molecule type" value="Genomic_DNA"/>
</dbReference>
<dbReference type="AlphaFoldDB" id="A0A852T1B8"/>
<dbReference type="Gene3D" id="3.20.20.370">
    <property type="entry name" value="Glycoside hydrolase/deacetylase"/>
    <property type="match status" value="1"/>
</dbReference>
<sequence length="237" mass="25488">MSVRDALVAAVRRAGAPVGSVMRVRTEEPVVIATFDDGPSFRTATVLSALADAGATATFFVLLSRTRRDPGLLDDILAAGHELALHGPDHRRLTTLPPDSLAGRMRDARSELEDLAGRRIRWFRPPYGAQSLRSWRAVRAAGMEPVLWGPTLADWRDAPHDERLRLALSAERGAIVLGHDGHADAVDGVDDGPAPTVDHRTLLSEVAAGYAARGLRLTSLGSAAANGRLVREARFRS</sequence>
<reference evidence="2 3" key="1">
    <citation type="submission" date="2020-07" db="EMBL/GenBank/DDBJ databases">
        <title>Sequencing the genomes of 1000 actinobacteria strains.</title>
        <authorList>
            <person name="Klenk H.-P."/>
        </authorList>
    </citation>
    <scope>NUCLEOTIDE SEQUENCE [LARGE SCALE GENOMIC DNA]</scope>
    <source>
        <strain evidence="2 3">DSM 23871</strain>
    </source>
</reference>
<proteinExistence type="predicted"/>
<dbReference type="PANTHER" id="PTHR10587:SF137">
    <property type="entry name" value="4-DEOXY-4-FORMAMIDO-L-ARABINOSE-PHOSPHOUNDECAPRENOL DEFORMYLASE ARND-RELATED"/>
    <property type="match status" value="1"/>
</dbReference>
<dbReference type="Proteomes" id="UP000589620">
    <property type="component" value="Unassembled WGS sequence"/>
</dbReference>
<dbReference type="InterPro" id="IPR050248">
    <property type="entry name" value="Polysacc_deacetylase_ArnD"/>
</dbReference>
<gene>
    <name evidence="2" type="ORF">BJ963_002151</name>
</gene>
<dbReference type="GO" id="GO:0005975">
    <property type="term" value="P:carbohydrate metabolic process"/>
    <property type="evidence" value="ECO:0007669"/>
    <property type="project" value="InterPro"/>
</dbReference>